<keyword evidence="1" id="KW-1133">Transmembrane helix</keyword>
<dbReference type="EMBL" id="LCPK01000030">
    <property type="protein sequence ID" value="KKU96763.1"/>
    <property type="molecule type" value="Genomic_DNA"/>
</dbReference>
<keyword evidence="1" id="KW-0472">Membrane</keyword>
<name>A0A0G1X2G6_9BACT</name>
<dbReference type="Proteomes" id="UP000034694">
    <property type="component" value="Unassembled WGS sequence"/>
</dbReference>
<feature type="transmembrane region" description="Helical" evidence="1">
    <location>
        <begin position="48"/>
        <end position="66"/>
    </location>
</feature>
<comment type="caution">
    <text evidence="2">The sequence shown here is derived from an EMBL/GenBank/DDBJ whole genome shotgun (WGS) entry which is preliminary data.</text>
</comment>
<protein>
    <submittedName>
        <fullName evidence="2">Uncharacterized protein</fullName>
    </submittedName>
</protein>
<evidence type="ECO:0000313" key="3">
    <source>
        <dbReference type="Proteomes" id="UP000034694"/>
    </source>
</evidence>
<evidence type="ECO:0000313" key="2">
    <source>
        <dbReference type="EMBL" id="KKU96763.1"/>
    </source>
</evidence>
<evidence type="ECO:0000256" key="1">
    <source>
        <dbReference type="SAM" id="Phobius"/>
    </source>
</evidence>
<organism evidence="2 3">
    <name type="scientific">Candidatus Amesbacteria bacterium GW2011_GWB1_48_13</name>
    <dbReference type="NCBI Taxonomy" id="1618362"/>
    <lineage>
        <taxon>Bacteria</taxon>
        <taxon>Candidatus Amesiibacteriota</taxon>
    </lineage>
</organism>
<sequence>TESTADLGKKENRQEYAATVLGILGIAAIPLAAIMIVHASGNPEWRNLAPGLLLVPIAMVYAGWRLRDKAMETASRIETLKQEKSLGQLLFSRPFSDIFQASFALPWVPRACSAGLRRDYLSPD</sequence>
<reference evidence="2 3" key="1">
    <citation type="journal article" date="2015" name="Nature">
        <title>rRNA introns, odd ribosomes, and small enigmatic genomes across a large radiation of phyla.</title>
        <authorList>
            <person name="Brown C.T."/>
            <person name="Hug L.A."/>
            <person name="Thomas B.C."/>
            <person name="Sharon I."/>
            <person name="Castelle C.J."/>
            <person name="Singh A."/>
            <person name="Wilkins M.J."/>
            <person name="Williams K.H."/>
            <person name="Banfield J.F."/>
        </authorList>
    </citation>
    <scope>NUCLEOTIDE SEQUENCE [LARGE SCALE GENOMIC DNA]</scope>
</reference>
<dbReference type="AlphaFoldDB" id="A0A0G1X2G6"/>
<keyword evidence="1" id="KW-0812">Transmembrane</keyword>
<accession>A0A0G1X2G6</accession>
<feature type="non-terminal residue" evidence="2">
    <location>
        <position position="1"/>
    </location>
</feature>
<gene>
    <name evidence="2" type="ORF">UY28_C0030G0001</name>
</gene>
<proteinExistence type="predicted"/>
<feature type="transmembrane region" description="Helical" evidence="1">
    <location>
        <begin position="16"/>
        <end position="36"/>
    </location>
</feature>